<feature type="region of interest" description="Disordered" evidence="30">
    <location>
        <begin position="698"/>
        <end position="718"/>
    </location>
</feature>
<keyword evidence="29" id="KW-0175">Coiled coil</keyword>
<dbReference type="EC" id="2.7.11.1" evidence="6"/>
<dbReference type="PANTHER" id="PTHR12805">
    <property type="entry name" value="KIN17 KIN, ANTIGENIC DETERMINANT OF RECA PROTEIN HOMOLOG"/>
    <property type="match status" value="1"/>
</dbReference>
<comment type="similarity">
    <text evidence="3">Belongs to the KIN17 family.</text>
</comment>
<dbReference type="PROSITE" id="PS00108">
    <property type="entry name" value="PROTEIN_KINASE_ST"/>
    <property type="match status" value="1"/>
</dbReference>
<dbReference type="InterPro" id="IPR046357">
    <property type="entry name" value="PPIase_dom_sf"/>
</dbReference>
<evidence type="ECO:0000256" key="11">
    <source>
        <dbReference type="ARBA" id="ARBA00022679"/>
    </source>
</evidence>
<keyword evidence="27" id="KW-0697">Rotamase</keyword>
<feature type="domain" description="AGC-kinase C-terminal" evidence="33">
    <location>
        <begin position="1204"/>
        <end position="1275"/>
    </location>
</feature>
<dbReference type="PROSITE" id="PS51285">
    <property type="entry name" value="AGC_KINASE_CTER"/>
    <property type="match status" value="1"/>
</dbReference>
<sequence>MGKHEKGTPKEIANRSKSKGLQKLKFYCEMCQKQCRDQNGFKCHLTSEAHQRQLLLFAENSNQYLKQYSDEFRSTFVKILKTCHGTKRVRANEVYQEYIRDKNHVHMNSTHWTSLTGFIHWLAKEGICHVDETEKGWYIAYIDKEAELRKEEHQRKAKAEKDDEDRMKNLIDAQIERAKEIRGDVEEYQPSELIRTDDDDRIEFSLAAKKPTAEELKKPTAALLEASGSVFDRMKKDSKEGIKKEPREERKRSRSRSRDRHDSKRHREERPSTSSRGKEEKKKSALDEIKEMQEKKRERENRKDYWMTPGIMVKIMTKKLGDAYYKQKGAVKKLEDEYSATVKLDDGTLVKLDQTHVETVIPSIGREMLIVNGAYRGAKAILEAIHEKSFEIEVSINEGHFRGRKMDAPKTASSQLSERTKDIAGRTRLAIESYYAQTVTHSVDRDRRFHKLEEELSEAGEEEKRHRKGTHCDKETNFIRLNRLRLTYGDYHKVRMGKDEKGTPKEIANRSKQLQLFTENQSEYLKEFSNEFSTEFFKKDLLCADTQFNLFHILKTCHGTKRVKANEVYQEYIRDKNHVHMNSTHWTSLTGFIHWLSKEGICHVDETEKGWYIAYIDKEAELRKEEHQRKAKAEKDDEDRMKNLIDAQIERATSNEETTDDDDRIEFSLVAKKPTAEELKKPTAALLEASRSVFDRLKKGSKDRIKKQPRDDRKRRIEDSKDYWMTPGIMVKIMTKKLGDSYYKQKGIVKKMDGEYSATVKLDDGTLVKLDQTHVETVIPSIGREMLIVNGAYREAKAILEAIHEKSFEIEISINEGHFRGRKMDSPKKELPELSQYTKDKAGRTRLAIESYYAQTITHSVDRDRRFHKLEEELSEAGDDERRRRKGTHSDKETDFLRLKRIRLTVGDFDSLKVIGRGAFGEVRLVQKVDTGHVYAMKILRKADMVEKEQTAHVRAERDILSQADNDWVVKMFYSFQDTANLYLVMEFLPGGDLMTLLIRQDTLSEEATAFYIGEAALAIQSIHDLGFIHRDIKPDNLLLDAKGHLKLSDFGLCTGLKKVHRTEHYRHWPSQLPADFVDKPFESRRKAETWKKQRRALAYSTVGTPDYIAPEVFQPNGYTRSCDWWSLGVIMYEMLIGYPPFCSETPQETYTKVVNWQKTLVFPPDMPISVEAKATIKRFCTDSERRMGHNAGLDEIRVCPFFKRVDWENVRKKPAPIKVEVKSIDDTSNFDDFPDADIKMREIVTTGEVARNNRGVDEFVHFTYKRFDGLTQRMRYSDIQPQMPPKKGGDAKAKGGEKGKGGGGAAEKKEEKGPKGGTSVKVRHILCEKQGKCMEALEKLRNGGKFNEIAAEYSEDKARSGGDLGWMVRGSMTGPFQDAAFDLAISTPAKPIYTDPPVKTKFGYHIIMVEGKK</sequence>
<dbReference type="GO" id="GO:0005819">
    <property type="term" value="C:spindle"/>
    <property type="evidence" value="ECO:0007669"/>
    <property type="project" value="UniProtKB-SubCell"/>
</dbReference>
<comment type="subcellular location">
    <subcellularLocation>
        <location evidence="1">Cytoplasm</location>
        <location evidence="1">Cytoskeleton</location>
        <location evidence="1">Spindle</location>
    </subcellularLocation>
    <subcellularLocation>
        <location evidence="2">Nucleus</location>
        <location evidence="2">Nucleolus</location>
    </subcellularLocation>
</comment>
<evidence type="ECO:0000256" key="27">
    <source>
        <dbReference type="PROSITE-ProRule" id="PRU00278"/>
    </source>
</evidence>
<keyword evidence="35" id="KW-1185">Reference proteome</keyword>
<feature type="binding site" evidence="28">
    <location>
        <position position="938"/>
    </location>
    <ligand>
        <name>ATP</name>
        <dbReference type="ChEBI" id="CHEBI:30616"/>
    </ligand>
</feature>
<dbReference type="PROSITE" id="PS50198">
    <property type="entry name" value="PPIC_PPIASE_2"/>
    <property type="match status" value="1"/>
</dbReference>
<dbReference type="FunFam" id="1.10.510.10:FF:000057">
    <property type="entry name" value="Non-specific serine/threonine protein kinase"/>
    <property type="match status" value="1"/>
</dbReference>
<dbReference type="Gene3D" id="1.10.510.10">
    <property type="entry name" value="Transferase(Phosphotransferase) domain 1"/>
    <property type="match status" value="2"/>
</dbReference>
<evidence type="ECO:0000313" key="35">
    <source>
        <dbReference type="Proteomes" id="UP000005239"/>
    </source>
</evidence>
<proteinExistence type="inferred from homology"/>
<evidence type="ECO:0000256" key="25">
    <source>
        <dbReference type="ARBA" id="ARBA00047899"/>
    </source>
</evidence>
<keyword evidence="18" id="KW-0238">DNA-binding</keyword>
<feature type="coiled-coil region" evidence="29">
    <location>
        <begin position="143"/>
        <end position="170"/>
    </location>
</feature>
<dbReference type="Pfam" id="PF00069">
    <property type="entry name" value="Pkinase"/>
    <property type="match status" value="1"/>
</dbReference>
<dbReference type="GO" id="GO:0006974">
    <property type="term" value="P:DNA damage response"/>
    <property type="evidence" value="ECO:0000318"/>
    <property type="project" value="GO_Central"/>
</dbReference>
<evidence type="ECO:0000256" key="18">
    <source>
        <dbReference type="ARBA" id="ARBA00023125"/>
    </source>
</evidence>
<name>A0A8R1YUP8_PRIPA</name>
<dbReference type="SMART" id="SM01253">
    <property type="entry name" value="Kin17_mid"/>
    <property type="match status" value="2"/>
</dbReference>
<dbReference type="GO" id="GO:0003755">
    <property type="term" value="F:peptidyl-prolyl cis-trans isomerase activity"/>
    <property type="evidence" value="ECO:0007669"/>
    <property type="project" value="UniProtKB-KW"/>
</dbReference>
<dbReference type="GO" id="GO:0003690">
    <property type="term" value="F:double-stranded DNA binding"/>
    <property type="evidence" value="ECO:0000318"/>
    <property type="project" value="GO_Central"/>
</dbReference>
<evidence type="ECO:0000259" key="32">
    <source>
        <dbReference type="PROSITE" id="PS50198"/>
    </source>
</evidence>
<dbReference type="GO" id="GO:0006260">
    <property type="term" value="P:DNA replication"/>
    <property type="evidence" value="ECO:0000318"/>
    <property type="project" value="GO_Central"/>
</dbReference>
<dbReference type="GO" id="GO:0004674">
    <property type="term" value="F:protein serine/threonine kinase activity"/>
    <property type="evidence" value="ECO:0007669"/>
    <property type="project" value="UniProtKB-KW"/>
</dbReference>
<evidence type="ECO:0000256" key="26">
    <source>
        <dbReference type="ARBA" id="ARBA00048679"/>
    </source>
</evidence>
<dbReference type="PROSITE" id="PS00028">
    <property type="entry name" value="ZINC_FINGER_C2H2_1"/>
    <property type="match status" value="1"/>
</dbReference>
<dbReference type="InterPro" id="IPR017441">
    <property type="entry name" value="Protein_kinase_ATP_BS"/>
</dbReference>
<dbReference type="Proteomes" id="UP000005239">
    <property type="component" value="Unassembled WGS sequence"/>
</dbReference>
<dbReference type="InterPro" id="IPR038254">
    <property type="entry name" value="KIN17_WH-like_sf"/>
</dbReference>
<dbReference type="GO" id="GO:0071944">
    <property type="term" value="C:cell periphery"/>
    <property type="evidence" value="ECO:0007669"/>
    <property type="project" value="UniProtKB-ARBA"/>
</dbReference>
<comment type="catalytic activity">
    <reaction evidence="26">
        <text>L-seryl-[protein] + ATP = O-phospho-L-seryl-[protein] + ADP + H(+)</text>
        <dbReference type="Rhea" id="RHEA:17989"/>
        <dbReference type="Rhea" id="RHEA-COMP:9863"/>
        <dbReference type="Rhea" id="RHEA-COMP:11604"/>
        <dbReference type="ChEBI" id="CHEBI:15378"/>
        <dbReference type="ChEBI" id="CHEBI:29999"/>
        <dbReference type="ChEBI" id="CHEBI:30616"/>
        <dbReference type="ChEBI" id="CHEBI:83421"/>
        <dbReference type="ChEBI" id="CHEBI:456216"/>
        <dbReference type="EC" id="2.7.11.1"/>
    </reaction>
</comment>
<keyword evidence="19" id="KW-0206">Cytoskeleton</keyword>
<dbReference type="InterPro" id="IPR014722">
    <property type="entry name" value="Rib_uL2_dom2"/>
</dbReference>
<evidence type="ECO:0000256" key="7">
    <source>
        <dbReference type="ARBA" id="ARBA00019953"/>
    </source>
</evidence>
<keyword evidence="16" id="KW-0862">Zinc</keyword>
<evidence type="ECO:0000256" key="3">
    <source>
        <dbReference type="ARBA" id="ARBA00008517"/>
    </source>
</evidence>
<dbReference type="Gene3D" id="2.30.30.30">
    <property type="match status" value="2"/>
</dbReference>
<dbReference type="FunFam" id="1.10.510.10:FF:000086">
    <property type="entry name" value="Non-specific serine/threonine protein kinase"/>
    <property type="match status" value="1"/>
</dbReference>
<comment type="similarity">
    <text evidence="5">Belongs to the PpiC/parvulin rotamase family. PIN4 subfamily.</text>
</comment>
<evidence type="ECO:0000256" key="1">
    <source>
        <dbReference type="ARBA" id="ARBA00004186"/>
    </source>
</evidence>
<dbReference type="SUPFAM" id="SSF56112">
    <property type="entry name" value="Protein kinase-like (PK-like)"/>
    <property type="match status" value="1"/>
</dbReference>
<keyword evidence="13 28" id="KW-0547">Nucleotide-binding</keyword>
<dbReference type="Gene3D" id="1.10.10.2030">
    <property type="entry name" value="DNA/RNA-binding protein Kin17, conserved domain"/>
    <property type="match status" value="2"/>
</dbReference>
<evidence type="ECO:0000256" key="2">
    <source>
        <dbReference type="ARBA" id="ARBA00004604"/>
    </source>
</evidence>
<dbReference type="Gene3D" id="3.10.50.40">
    <property type="match status" value="1"/>
</dbReference>
<dbReference type="PROSITE" id="PS00107">
    <property type="entry name" value="PROTEIN_KINASE_ATP"/>
    <property type="match status" value="1"/>
</dbReference>
<dbReference type="PROSITE" id="PS50011">
    <property type="entry name" value="PROTEIN_KINASE_DOM"/>
    <property type="match status" value="1"/>
</dbReference>
<evidence type="ECO:0000256" key="29">
    <source>
        <dbReference type="SAM" id="Coils"/>
    </source>
</evidence>
<dbReference type="GO" id="GO:0005737">
    <property type="term" value="C:cytoplasm"/>
    <property type="evidence" value="ECO:0007669"/>
    <property type="project" value="UniProtKB-ARBA"/>
</dbReference>
<evidence type="ECO:0000259" key="33">
    <source>
        <dbReference type="PROSITE" id="PS51285"/>
    </source>
</evidence>
<evidence type="ECO:0000256" key="22">
    <source>
        <dbReference type="ARBA" id="ARBA00030737"/>
    </source>
</evidence>
<feature type="compositionally biased region" description="Basic and acidic residues" evidence="30">
    <location>
        <begin position="1288"/>
        <end position="1315"/>
    </location>
</feature>
<dbReference type="InterPro" id="IPR008271">
    <property type="entry name" value="Ser/Thr_kinase_AS"/>
</dbReference>
<dbReference type="SUPFAM" id="SSF54534">
    <property type="entry name" value="FKBP-like"/>
    <property type="match status" value="1"/>
</dbReference>
<evidence type="ECO:0000256" key="4">
    <source>
        <dbReference type="ARBA" id="ARBA00009903"/>
    </source>
</evidence>
<feature type="domain" description="PpiC" evidence="32">
    <location>
        <begin position="1318"/>
        <end position="1412"/>
    </location>
</feature>
<keyword evidence="10" id="KW-0597">Phosphoprotein</keyword>
<evidence type="ECO:0000256" key="17">
    <source>
        <dbReference type="ARBA" id="ARBA00022840"/>
    </source>
</evidence>
<dbReference type="GO" id="GO:0005524">
    <property type="term" value="F:ATP binding"/>
    <property type="evidence" value="ECO:0007669"/>
    <property type="project" value="UniProtKB-UniRule"/>
</dbReference>
<reference evidence="35" key="1">
    <citation type="journal article" date="2008" name="Nat. Genet.">
        <title>The Pristionchus pacificus genome provides a unique perspective on nematode lifestyle and parasitism.</title>
        <authorList>
            <person name="Dieterich C."/>
            <person name="Clifton S.W."/>
            <person name="Schuster L.N."/>
            <person name="Chinwalla A."/>
            <person name="Delehaunty K."/>
            <person name="Dinkelacker I."/>
            <person name="Fulton L."/>
            <person name="Fulton R."/>
            <person name="Godfrey J."/>
            <person name="Minx P."/>
            <person name="Mitreva M."/>
            <person name="Roeseler W."/>
            <person name="Tian H."/>
            <person name="Witte H."/>
            <person name="Yang S.P."/>
            <person name="Wilson R.K."/>
            <person name="Sommer R.J."/>
        </authorList>
    </citation>
    <scope>NUCLEOTIDE SEQUENCE [LARGE SCALE GENOMIC DNA]</scope>
    <source>
        <strain evidence="35">PS312</strain>
    </source>
</reference>
<dbReference type="InterPro" id="IPR041330">
    <property type="entry name" value="KN17_SH3"/>
</dbReference>
<evidence type="ECO:0000256" key="30">
    <source>
        <dbReference type="SAM" id="MobiDB-lite"/>
    </source>
</evidence>
<dbReference type="GO" id="GO:0005730">
    <property type="term" value="C:nucleolus"/>
    <property type="evidence" value="ECO:0007669"/>
    <property type="project" value="UniProtKB-SubCell"/>
</dbReference>
<evidence type="ECO:0000256" key="14">
    <source>
        <dbReference type="ARBA" id="ARBA00022771"/>
    </source>
</evidence>
<dbReference type="GO" id="GO:0008270">
    <property type="term" value="F:zinc ion binding"/>
    <property type="evidence" value="ECO:0007669"/>
    <property type="project" value="UniProtKB-KW"/>
</dbReference>
<evidence type="ECO:0000256" key="9">
    <source>
        <dbReference type="ARBA" id="ARBA00022527"/>
    </source>
</evidence>
<dbReference type="SMART" id="SM00220">
    <property type="entry name" value="S_TKc"/>
    <property type="match status" value="1"/>
</dbReference>
<dbReference type="EnsemblMetazoa" id="PPA38475.1">
    <property type="protein sequence ID" value="PPA38475.1"/>
    <property type="gene ID" value="WBGene00276844"/>
</dbReference>
<evidence type="ECO:0000259" key="31">
    <source>
        <dbReference type="PROSITE" id="PS50011"/>
    </source>
</evidence>
<keyword evidence="21" id="KW-0539">Nucleus</keyword>
<comment type="catalytic activity">
    <reaction evidence="25">
        <text>L-threonyl-[protein] + ATP = O-phospho-L-threonyl-[protein] + ADP + H(+)</text>
        <dbReference type="Rhea" id="RHEA:46608"/>
        <dbReference type="Rhea" id="RHEA-COMP:11060"/>
        <dbReference type="Rhea" id="RHEA-COMP:11605"/>
        <dbReference type="ChEBI" id="CHEBI:15378"/>
        <dbReference type="ChEBI" id="CHEBI:30013"/>
        <dbReference type="ChEBI" id="CHEBI:30616"/>
        <dbReference type="ChEBI" id="CHEBI:61977"/>
        <dbReference type="ChEBI" id="CHEBI:456216"/>
        <dbReference type="EC" id="2.7.11.1"/>
    </reaction>
</comment>
<dbReference type="Pfam" id="PF10357">
    <property type="entry name" value="WH_KIN17"/>
    <property type="match status" value="2"/>
</dbReference>
<feature type="region of interest" description="Disordered" evidence="30">
    <location>
        <begin position="1278"/>
        <end position="1318"/>
    </location>
</feature>
<feature type="domain" description="Protein kinase" evidence="31">
    <location>
        <begin position="909"/>
        <end position="1203"/>
    </location>
</feature>
<dbReference type="InterPro" id="IPR000961">
    <property type="entry name" value="AGC-kinase_C"/>
</dbReference>
<evidence type="ECO:0000256" key="13">
    <source>
        <dbReference type="ARBA" id="ARBA00022741"/>
    </source>
</evidence>
<evidence type="ECO:0000256" key="28">
    <source>
        <dbReference type="PROSITE-ProRule" id="PRU10141"/>
    </source>
</evidence>
<evidence type="ECO:0000256" key="12">
    <source>
        <dbReference type="ARBA" id="ARBA00022723"/>
    </source>
</evidence>
<keyword evidence="20 27" id="KW-0413">Isomerase</keyword>
<keyword evidence="12" id="KW-0479">Metal-binding</keyword>
<evidence type="ECO:0000256" key="5">
    <source>
        <dbReference type="ARBA" id="ARBA00010242"/>
    </source>
</evidence>
<keyword evidence="11" id="KW-0808">Transferase</keyword>
<dbReference type="InterPro" id="IPR019447">
    <property type="entry name" value="DNA/RNA-bd_Kin17_WH-like_dom"/>
</dbReference>
<dbReference type="Pfam" id="PF25092">
    <property type="entry name" value="SH3_KIN17_C"/>
    <property type="match status" value="2"/>
</dbReference>
<dbReference type="GO" id="GO:0005634">
    <property type="term" value="C:nucleus"/>
    <property type="evidence" value="ECO:0000318"/>
    <property type="project" value="GO_Central"/>
</dbReference>
<organism evidence="34 35">
    <name type="scientific">Pristionchus pacificus</name>
    <name type="common">Parasitic nematode worm</name>
    <dbReference type="NCBI Taxonomy" id="54126"/>
    <lineage>
        <taxon>Eukaryota</taxon>
        <taxon>Metazoa</taxon>
        <taxon>Ecdysozoa</taxon>
        <taxon>Nematoda</taxon>
        <taxon>Chromadorea</taxon>
        <taxon>Rhabditida</taxon>
        <taxon>Rhabditina</taxon>
        <taxon>Diplogasteromorpha</taxon>
        <taxon>Diplogasteroidea</taxon>
        <taxon>Neodiplogasteridae</taxon>
        <taxon>Pristionchus</taxon>
    </lineage>
</organism>
<dbReference type="CDD" id="cd05599">
    <property type="entry name" value="STKc_NDR_like"/>
    <property type="match status" value="1"/>
</dbReference>
<accession>A0A8R1YUP8</accession>
<dbReference type="InterPro" id="IPR013087">
    <property type="entry name" value="Znf_C2H2_type"/>
</dbReference>
<evidence type="ECO:0000256" key="21">
    <source>
        <dbReference type="ARBA" id="ARBA00023242"/>
    </source>
</evidence>
<dbReference type="InterPro" id="IPR037321">
    <property type="entry name" value="KIN17-like"/>
</dbReference>
<dbReference type="FunFam" id="2.30.30.140:FF:000092">
    <property type="entry name" value="DNA/RNA-binding protein KIN17"/>
    <property type="match status" value="1"/>
</dbReference>
<evidence type="ECO:0000256" key="23">
    <source>
        <dbReference type="ARBA" id="ARBA00031249"/>
    </source>
</evidence>
<feature type="coiled-coil region" evidence="29">
    <location>
        <begin position="617"/>
        <end position="644"/>
    </location>
</feature>
<keyword evidence="17 28" id="KW-0067">ATP-binding</keyword>
<evidence type="ECO:0000256" key="8">
    <source>
        <dbReference type="ARBA" id="ARBA00022490"/>
    </source>
</evidence>
<dbReference type="Pfam" id="PF13616">
    <property type="entry name" value="Rotamase_3"/>
    <property type="match status" value="1"/>
</dbReference>
<dbReference type="Gene3D" id="3.30.200.20">
    <property type="entry name" value="Phosphorylase Kinase, domain 1"/>
    <property type="match status" value="1"/>
</dbReference>
<evidence type="ECO:0000256" key="24">
    <source>
        <dbReference type="ARBA" id="ARBA00033465"/>
    </source>
</evidence>
<dbReference type="InterPro" id="IPR011009">
    <property type="entry name" value="Kinase-like_dom_sf"/>
</dbReference>
<comment type="similarity">
    <text evidence="4">Belongs to the protein kinase superfamily. AGC Ser/Thr protein kinase family.</text>
</comment>
<dbReference type="PANTHER" id="PTHR12805:SF0">
    <property type="entry name" value="DNA_RNA-BINDING PROTEIN KIN17"/>
    <property type="match status" value="1"/>
</dbReference>
<dbReference type="Gene3D" id="2.30.30.140">
    <property type="match status" value="2"/>
</dbReference>
<dbReference type="FunFam" id="3.10.50.40:FF:000015">
    <property type="entry name" value="Peptidyl-prolyl cis-trans isomerase"/>
    <property type="match status" value="1"/>
</dbReference>
<dbReference type="InterPro" id="IPR000297">
    <property type="entry name" value="PPIase_PpiC"/>
</dbReference>
<gene>
    <name evidence="34" type="primary">WBGene00276844</name>
</gene>
<dbReference type="Pfam" id="PF25095">
    <property type="entry name" value="C2H2-zf_KIN17"/>
    <property type="match status" value="1"/>
</dbReference>
<dbReference type="InterPro" id="IPR036236">
    <property type="entry name" value="Znf_C2H2_sf"/>
</dbReference>
<feature type="region of interest" description="Disordered" evidence="30">
    <location>
        <begin position="232"/>
        <end position="301"/>
    </location>
</feature>
<evidence type="ECO:0000256" key="19">
    <source>
        <dbReference type="ARBA" id="ARBA00023212"/>
    </source>
</evidence>
<reference evidence="34" key="2">
    <citation type="submission" date="2022-06" db="UniProtKB">
        <authorList>
            <consortium name="EnsemblMetazoa"/>
        </authorList>
    </citation>
    <scope>IDENTIFICATION</scope>
    <source>
        <strain evidence="34">PS312</strain>
    </source>
</reference>
<protein>
    <recommendedName>
        <fullName evidence="7">Peptidyl-prolyl cis-trans isomerase NIMA-interacting 4</fullName>
        <ecNumber evidence="6">2.7.11.1</ecNumber>
    </recommendedName>
    <alternativeName>
        <fullName evidence="22">Parvulin-14</fullName>
    </alternativeName>
    <alternativeName>
        <fullName evidence="24">Peptidyl-prolyl cis-trans isomerase Pin4</fullName>
    </alternativeName>
    <alternativeName>
        <fullName evidence="23">Rotamase Pin4</fullName>
    </alternativeName>
</protein>
<feature type="compositionally biased region" description="Basic and acidic residues" evidence="30">
    <location>
        <begin position="232"/>
        <end position="251"/>
    </location>
</feature>
<keyword evidence="9" id="KW-0723">Serine/threonine-protein kinase</keyword>
<evidence type="ECO:0000256" key="10">
    <source>
        <dbReference type="ARBA" id="ARBA00022553"/>
    </source>
</evidence>
<dbReference type="Pfam" id="PF18131">
    <property type="entry name" value="KN17_SH3"/>
    <property type="match status" value="2"/>
</dbReference>
<evidence type="ECO:0000313" key="34">
    <source>
        <dbReference type="EnsemblMetazoa" id="PPA38475.1"/>
    </source>
</evidence>
<evidence type="ECO:0000256" key="16">
    <source>
        <dbReference type="ARBA" id="ARBA00022833"/>
    </source>
</evidence>
<dbReference type="FunFam" id="3.30.200.20:FF:000192">
    <property type="entry name" value="Serine/threonine-protein kinase cot-1"/>
    <property type="match status" value="1"/>
</dbReference>
<dbReference type="SUPFAM" id="SSF57667">
    <property type="entry name" value="beta-beta-alpha zinc fingers"/>
    <property type="match status" value="1"/>
</dbReference>
<dbReference type="InterPro" id="IPR056767">
    <property type="entry name" value="C2H2-Znf_KIN17"/>
</dbReference>
<dbReference type="FunFam" id="1.10.10.2030:FF:000001">
    <property type="entry name" value="DNA/RNA-binding protein KIN17, putative"/>
    <property type="match status" value="1"/>
</dbReference>
<dbReference type="InterPro" id="IPR000719">
    <property type="entry name" value="Prot_kinase_dom"/>
</dbReference>
<dbReference type="SMART" id="SM00133">
    <property type="entry name" value="S_TK_X"/>
    <property type="match status" value="1"/>
</dbReference>
<dbReference type="InterPro" id="IPR041995">
    <property type="entry name" value="KOW_KIN17"/>
</dbReference>
<feature type="compositionally biased region" description="Basic and acidic residues" evidence="30">
    <location>
        <begin position="259"/>
        <end position="301"/>
    </location>
</feature>
<keyword evidence="14" id="KW-0863">Zinc-finger</keyword>
<evidence type="ECO:0000256" key="15">
    <source>
        <dbReference type="ARBA" id="ARBA00022777"/>
    </source>
</evidence>
<keyword evidence="8" id="KW-0963">Cytoplasm</keyword>
<evidence type="ECO:0000256" key="6">
    <source>
        <dbReference type="ARBA" id="ARBA00012513"/>
    </source>
</evidence>
<evidence type="ECO:0000256" key="20">
    <source>
        <dbReference type="ARBA" id="ARBA00023235"/>
    </source>
</evidence>
<keyword evidence="15" id="KW-0418">Kinase</keyword>